<dbReference type="SMART" id="SM00421">
    <property type="entry name" value="HTH_LUXR"/>
    <property type="match status" value="1"/>
</dbReference>
<dbReference type="Pfam" id="PF00072">
    <property type="entry name" value="Response_reg"/>
    <property type="match status" value="1"/>
</dbReference>
<keyword evidence="4" id="KW-0804">Transcription</keyword>
<dbReference type="CDD" id="cd06170">
    <property type="entry name" value="LuxR_C_like"/>
    <property type="match status" value="1"/>
</dbReference>
<dbReference type="InterPro" id="IPR016032">
    <property type="entry name" value="Sig_transdc_resp-reg_C-effctor"/>
</dbReference>
<dbReference type="EMBL" id="CP047898">
    <property type="protein sequence ID" value="QHK18946.1"/>
    <property type="molecule type" value="Genomic_DNA"/>
</dbReference>
<dbReference type="GO" id="GO:0003677">
    <property type="term" value="F:DNA binding"/>
    <property type="evidence" value="ECO:0007669"/>
    <property type="project" value="UniProtKB-KW"/>
</dbReference>
<dbReference type="Proteomes" id="UP000464186">
    <property type="component" value="Chromosome"/>
</dbReference>
<accession>A0A6P1NF65</accession>
<dbReference type="GO" id="GO:0006355">
    <property type="term" value="P:regulation of DNA-templated transcription"/>
    <property type="evidence" value="ECO:0007669"/>
    <property type="project" value="InterPro"/>
</dbReference>
<evidence type="ECO:0000256" key="5">
    <source>
        <dbReference type="PROSITE-ProRule" id="PRU00169"/>
    </source>
</evidence>
<keyword evidence="1 5" id="KW-0597">Phosphoprotein</keyword>
<evidence type="ECO:0000313" key="8">
    <source>
        <dbReference type="EMBL" id="QHK18946.1"/>
    </source>
</evidence>
<feature type="domain" description="Response regulatory" evidence="7">
    <location>
        <begin position="49"/>
        <end position="170"/>
    </location>
</feature>
<dbReference type="PROSITE" id="PS50110">
    <property type="entry name" value="RESPONSE_REGULATORY"/>
    <property type="match status" value="1"/>
</dbReference>
<dbReference type="CDD" id="cd17535">
    <property type="entry name" value="REC_NarL-like"/>
    <property type="match status" value="1"/>
</dbReference>
<keyword evidence="3" id="KW-0238">DNA-binding</keyword>
<evidence type="ECO:0000256" key="2">
    <source>
        <dbReference type="ARBA" id="ARBA00023015"/>
    </source>
</evidence>
<dbReference type="SUPFAM" id="SSF52172">
    <property type="entry name" value="CheY-like"/>
    <property type="match status" value="1"/>
</dbReference>
<protein>
    <submittedName>
        <fullName evidence="8">Response regulator</fullName>
    </submittedName>
</protein>
<dbReference type="PRINTS" id="PR00038">
    <property type="entry name" value="HTHLUXR"/>
</dbReference>
<organism evidence="8 9">
    <name type="scientific">Pseudarthrobacter psychrotolerans</name>
    <dbReference type="NCBI Taxonomy" id="2697569"/>
    <lineage>
        <taxon>Bacteria</taxon>
        <taxon>Bacillati</taxon>
        <taxon>Actinomycetota</taxon>
        <taxon>Actinomycetes</taxon>
        <taxon>Micrococcales</taxon>
        <taxon>Micrococcaceae</taxon>
        <taxon>Pseudarthrobacter</taxon>
    </lineage>
</organism>
<dbReference type="SUPFAM" id="SSF46894">
    <property type="entry name" value="C-terminal effector domain of the bipartite response regulators"/>
    <property type="match status" value="1"/>
</dbReference>
<dbReference type="InterPro" id="IPR001789">
    <property type="entry name" value="Sig_transdc_resp-reg_receiver"/>
</dbReference>
<feature type="modified residue" description="4-aspartylphosphate" evidence="5">
    <location>
        <position position="100"/>
    </location>
</feature>
<keyword evidence="2" id="KW-0805">Transcription regulation</keyword>
<dbReference type="InterPro" id="IPR000792">
    <property type="entry name" value="Tscrpt_reg_LuxR_C"/>
</dbReference>
<evidence type="ECO:0000259" key="6">
    <source>
        <dbReference type="PROSITE" id="PS50043"/>
    </source>
</evidence>
<dbReference type="KEGG" id="psey:GU243_03315"/>
<keyword evidence="9" id="KW-1185">Reference proteome</keyword>
<evidence type="ECO:0000256" key="4">
    <source>
        <dbReference type="ARBA" id="ARBA00023163"/>
    </source>
</evidence>
<dbReference type="AlphaFoldDB" id="A0A6P1NF65"/>
<sequence>MQTAPRPGVLSVKIRVRKPGRHLRQRVFLCRQGRPRKRPAVADAGARITVALVDDQPLFRAGIRMLIESQEDMEISGEAGDGEQAVALAVGRRPDVMLMDLRMPVMDGVEATQKIVQHADAAGTEKPKIIALTTFNRDQAVVQAVQAGASGYLLKSAEPEFLLAAIRTVHSGYSVIAPGSIHSLFEHAARNVPATGPDLSVLNVLSVRERDVFLLAAKGLSNGEMAESLFVSEATVKTHLRSVLDKLELRTRLQLVAYAHERRLLGA</sequence>
<evidence type="ECO:0000259" key="7">
    <source>
        <dbReference type="PROSITE" id="PS50110"/>
    </source>
</evidence>
<dbReference type="InterPro" id="IPR058245">
    <property type="entry name" value="NreC/VraR/RcsB-like_REC"/>
</dbReference>
<dbReference type="Gene3D" id="3.40.50.2300">
    <property type="match status" value="1"/>
</dbReference>
<gene>
    <name evidence="8" type="ORF">GU243_03315</name>
</gene>
<dbReference type="PANTHER" id="PTHR43214">
    <property type="entry name" value="TWO-COMPONENT RESPONSE REGULATOR"/>
    <property type="match status" value="1"/>
</dbReference>
<evidence type="ECO:0000256" key="1">
    <source>
        <dbReference type="ARBA" id="ARBA00022553"/>
    </source>
</evidence>
<dbReference type="GO" id="GO:0000160">
    <property type="term" value="P:phosphorelay signal transduction system"/>
    <property type="evidence" value="ECO:0007669"/>
    <property type="project" value="InterPro"/>
</dbReference>
<dbReference type="InterPro" id="IPR011006">
    <property type="entry name" value="CheY-like_superfamily"/>
</dbReference>
<proteinExistence type="predicted"/>
<reference evidence="8 9" key="1">
    <citation type="submission" date="2020-01" db="EMBL/GenBank/DDBJ databases">
        <title>Pseudarthrobacter psychrotolerans sp. nov., isolated from antarctic soil.</title>
        <authorList>
            <person name="Shin Y."/>
            <person name="Park W."/>
        </authorList>
    </citation>
    <scope>NUCLEOTIDE SEQUENCE [LARGE SCALE GENOMIC DNA]</scope>
    <source>
        <strain evidence="8 9">YJ56</strain>
    </source>
</reference>
<dbReference type="InterPro" id="IPR039420">
    <property type="entry name" value="WalR-like"/>
</dbReference>
<evidence type="ECO:0000256" key="3">
    <source>
        <dbReference type="ARBA" id="ARBA00023125"/>
    </source>
</evidence>
<dbReference type="Pfam" id="PF00196">
    <property type="entry name" value="GerE"/>
    <property type="match status" value="1"/>
</dbReference>
<evidence type="ECO:0000313" key="9">
    <source>
        <dbReference type="Proteomes" id="UP000464186"/>
    </source>
</evidence>
<name>A0A6P1NF65_9MICC</name>
<feature type="domain" description="HTH luxR-type" evidence="6">
    <location>
        <begin position="198"/>
        <end position="263"/>
    </location>
</feature>
<dbReference type="PROSITE" id="PS50043">
    <property type="entry name" value="HTH_LUXR_2"/>
    <property type="match status" value="1"/>
</dbReference>
<dbReference type="PANTHER" id="PTHR43214:SF24">
    <property type="entry name" value="TRANSCRIPTIONAL REGULATORY PROTEIN NARL-RELATED"/>
    <property type="match status" value="1"/>
</dbReference>
<dbReference type="SMART" id="SM00448">
    <property type="entry name" value="REC"/>
    <property type="match status" value="1"/>
</dbReference>